<comment type="caution">
    <text evidence="1">The sequence shown here is derived from an EMBL/GenBank/DDBJ whole genome shotgun (WGS) entry which is preliminary data.</text>
</comment>
<name>F7NNW1_9FIRM</name>
<dbReference type="SUPFAM" id="SSF53335">
    <property type="entry name" value="S-adenosyl-L-methionine-dependent methyltransferases"/>
    <property type="match status" value="1"/>
</dbReference>
<dbReference type="RefSeq" id="WP_004098952.1">
    <property type="nucleotide sequence ID" value="NZ_AFGF01000234.1"/>
</dbReference>
<dbReference type="Proteomes" id="UP000003240">
    <property type="component" value="Unassembled WGS sequence"/>
</dbReference>
<dbReference type="Gene3D" id="3.40.50.150">
    <property type="entry name" value="Vaccinia Virus protein VP39"/>
    <property type="match status" value="1"/>
</dbReference>
<dbReference type="Pfam" id="PF13489">
    <property type="entry name" value="Methyltransf_23"/>
    <property type="match status" value="1"/>
</dbReference>
<dbReference type="STRING" id="1009370.ALO_19012"/>
<protein>
    <submittedName>
        <fullName evidence="1">Uncharacterized protein</fullName>
    </submittedName>
</protein>
<proteinExistence type="predicted"/>
<evidence type="ECO:0000313" key="2">
    <source>
        <dbReference type="Proteomes" id="UP000003240"/>
    </source>
</evidence>
<dbReference type="InterPro" id="IPR029063">
    <property type="entry name" value="SAM-dependent_MTases_sf"/>
</dbReference>
<sequence>MKDILDILMDTVKFNELGGIEECIIEPRKFKNSRGSDLFGYPSKQLYKASIYYDYHIKNSNFEKANEILGQIKIAIIIQELANLYKETFFKHSSNVEFLKDKKSLLDIFIDLASKFFDKREEDIRKLIDNGNKIYADNWSHIVQDEDNVTPEQLYRFYNSFQFPVGSLFPAIVEQDLGLAFRALPILLLNANECKHVFDFGGNSGETLMTIASRCNVRECCLIEENEAALKFAKWRDELFGIPNMSYKKESEISANIREHQGKYDFGICTEVLEHVYYVEETAETVAKLLKKGGILYFSASFGLYPEPSHLKKNIRYSGKEDELMSKFGLKRANIELPLPVLSNSRIYVKS</sequence>
<evidence type="ECO:0000313" key="1">
    <source>
        <dbReference type="EMBL" id="EGO62295.1"/>
    </source>
</evidence>
<reference evidence="1 2" key="1">
    <citation type="journal article" date="2011" name="EMBO J.">
        <title>Structural diversity of bacterial flagellar motors.</title>
        <authorList>
            <person name="Chen S."/>
            <person name="Beeby M."/>
            <person name="Murphy G.E."/>
            <person name="Leadbetter J.R."/>
            <person name="Hendrixson D.R."/>
            <person name="Briegel A."/>
            <person name="Li Z."/>
            <person name="Shi J."/>
            <person name="Tocheva E.I."/>
            <person name="Muller A."/>
            <person name="Dobro M.J."/>
            <person name="Jensen G.J."/>
        </authorList>
    </citation>
    <scope>NUCLEOTIDE SEQUENCE [LARGE SCALE GENOMIC DNA]</scope>
    <source>
        <strain evidence="1 2">DSM 6540</strain>
    </source>
</reference>
<dbReference type="CDD" id="cd02440">
    <property type="entry name" value="AdoMet_MTases"/>
    <property type="match status" value="1"/>
</dbReference>
<organism evidence="1 2">
    <name type="scientific">Acetonema longum DSM 6540</name>
    <dbReference type="NCBI Taxonomy" id="1009370"/>
    <lineage>
        <taxon>Bacteria</taxon>
        <taxon>Bacillati</taxon>
        <taxon>Bacillota</taxon>
        <taxon>Negativicutes</taxon>
        <taxon>Acetonemataceae</taxon>
        <taxon>Acetonema</taxon>
    </lineage>
</organism>
<dbReference type="OrthoDB" id="9791837at2"/>
<gene>
    <name evidence="1" type="ORF">ALO_19012</name>
</gene>
<dbReference type="AlphaFoldDB" id="F7NNW1"/>
<dbReference type="EMBL" id="AFGF01000234">
    <property type="protein sequence ID" value="EGO62295.1"/>
    <property type="molecule type" value="Genomic_DNA"/>
</dbReference>
<accession>F7NNW1</accession>
<keyword evidence="2" id="KW-1185">Reference proteome</keyword>